<keyword evidence="1" id="KW-1133">Transmembrane helix</keyword>
<protein>
    <submittedName>
        <fullName evidence="2">Uncharacterized protein</fullName>
    </submittedName>
</protein>
<comment type="caution">
    <text evidence="2">The sequence shown here is derived from an EMBL/GenBank/DDBJ whole genome shotgun (WGS) entry which is preliminary data.</text>
</comment>
<feature type="transmembrane region" description="Helical" evidence="1">
    <location>
        <begin position="20"/>
        <end position="42"/>
    </location>
</feature>
<sequence>MDDDSSPDDYGKFSLNEDWTATIIGLLLLGACLLGLISADLIP</sequence>
<keyword evidence="1" id="KW-0472">Membrane</keyword>
<organism evidence="2 3">
    <name type="scientific">Brevibacterium pityocampae</name>
    <dbReference type="NCBI Taxonomy" id="506594"/>
    <lineage>
        <taxon>Bacteria</taxon>
        <taxon>Bacillati</taxon>
        <taxon>Actinomycetota</taxon>
        <taxon>Actinomycetes</taxon>
        <taxon>Micrococcales</taxon>
        <taxon>Brevibacteriaceae</taxon>
        <taxon>Brevibacterium</taxon>
    </lineage>
</organism>
<evidence type="ECO:0000256" key="1">
    <source>
        <dbReference type="SAM" id="Phobius"/>
    </source>
</evidence>
<keyword evidence="1" id="KW-0812">Transmembrane</keyword>
<gene>
    <name evidence="2" type="ORF">GCM10023167_18230</name>
</gene>
<evidence type="ECO:0000313" key="3">
    <source>
        <dbReference type="Proteomes" id="UP001500642"/>
    </source>
</evidence>
<evidence type="ECO:0000313" key="2">
    <source>
        <dbReference type="EMBL" id="GAA4391138.1"/>
    </source>
</evidence>
<dbReference type="Proteomes" id="UP001500642">
    <property type="component" value="Unassembled WGS sequence"/>
</dbReference>
<keyword evidence="3" id="KW-1185">Reference proteome</keyword>
<accession>A0ABP8JHW0</accession>
<reference evidence="3" key="1">
    <citation type="journal article" date="2019" name="Int. J. Syst. Evol. Microbiol.">
        <title>The Global Catalogue of Microorganisms (GCM) 10K type strain sequencing project: providing services to taxonomists for standard genome sequencing and annotation.</title>
        <authorList>
            <consortium name="The Broad Institute Genomics Platform"/>
            <consortium name="The Broad Institute Genome Sequencing Center for Infectious Disease"/>
            <person name="Wu L."/>
            <person name="Ma J."/>
        </authorList>
    </citation>
    <scope>NUCLEOTIDE SEQUENCE [LARGE SCALE GENOMIC DNA]</scope>
    <source>
        <strain evidence="3">JCM 17808</strain>
    </source>
</reference>
<name>A0ABP8JHW0_9MICO</name>
<proteinExistence type="predicted"/>
<dbReference type="EMBL" id="BAABGL010000012">
    <property type="protein sequence ID" value="GAA4391138.1"/>
    <property type="molecule type" value="Genomic_DNA"/>
</dbReference>
<dbReference type="RefSeq" id="WP_295687480.1">
    <property type="nucleotide sequence ID" value="NZ_BAABGL010000012.1"/>
</dbReference>